<comment type="subcellular location">
    <subcellularLocation>
        <location evidence="1">Membrane</location>
        <topology evidence="1">Multi-pass membrane protein</topology>
    </subcellularLocation>
</comment>
<name>A0A5B8MYC3_9CHLO</name>
<gene>
    <name evidence="8" type="ORF">A3770_18p81070</name>
</gene>
<protein>
    <submittedName>
        <fullName evidence="8">Lysophospholipid acyltransferase</fullName>
    </submittedName>
</protein>
<feature type="transmembrane region" description="Helical" evidence="7">
    <location>
        <begin position="221"/>
        <end position="239"/>
    </location>
</feature>
<evidence type="ECO:0000256" key="6">
    <source>
        <dbReference type="ARBA" id="ARBA00023315"/>
    </source>
</evidence>
<keyword evidence="2 8" id="KW-0808">Transferase</keyword>
<dbReference type="GO" id="GO:0016746">
    <property type="term" value="F:acyltransferase activity"/>
    <property type="evidence" value="ECO:0007669"/>
    <property type="project" value="UniProtKB-KW"/>
</dbReference>
<evidence type="ECO:0000256" key="2">
    <source>
        <dbReference type="ARBA" id="ARBA00022679"/>
    </source>
</evidence>
<feature type="transmembrane region" description="Helical" evidence="7">
    <location>
        <begin position="434"/>
        <end position="454"/>
    </location>
</feature>
<dbReference type="AlphaFoldDB" id="A0A5B8MYC3"/>
<accession>A0A5B8MYC3</accession>
<evidence type="ECO:0000256" key="7">
    <source>
        <dbReference type="SAM" id="Phobius"/>
    </source>
</evidence>
<dbReference type="InterPro" id="IPR049941">
    <property type="entry name" value="LPLAT_7/PORCN-like"/>
</dbReference>
<evidence type="ECO:0000256" key="5">
    <source>
        <dbReference type="ARBA" id="ARBA00023136"/>
    </source>
</evidence>
<feature type="transmembrane region" description="Helical" evidence="7">
    <location>
        <begin position="169"/>
        <end position="190"/>
    </location>
</feature>
<dbReference type="InterPro" id="IPR004299">
    <property type="entry name" value="MBOAT_fam"/>
</dbReference>
<dbReference type="PANTHER" id="PTHR13906:SF4">
    <property type="entry name" value="LYSOPHOSPHOLIPID ACYLTRANSFERASE 6"/>
    <property type="match status" value="1"/>
</dbReference>
<keyword evidence="5 7" id="KW-0472">Membrane</keyword>
<sequence>MVWGLFRTCVDYFTRANEIVTKAVENAGVHMSLAKFVTGLCAMVPVNFVAGYMPKGNARHIYGTLSTLGLLAFTYGRDVEQFVYAGALVYLFMKFFPRKCGYLTWATIFSYQIYLHYERSSEAAWNAGDIDFTGSFMMLVLKLISISMDYQDGMTGRKAKHAFSKMPSVLEYCGYLGGMSGVMVGPHFYYDDYMRYANNLGEYKTLGTSKFPNRWLPATRVTIQAIVCAALFAVSTRVIPRSVVLFNPGQDMPILKRIGLSWIANTGYRSRFYFAWFLSEAAYILAGFGFSGYKEDGVTPKWTNAINAPVRDIELSSSAAFVVTRWNCHTGMWLRTYVYERAGGKGFWPVLVTQLVSGVWHGFSTGYVLFFFNSAILIHCSRVIYRIQKEYVPKKYKRLSDEVHRLHTLFNLNYVAGSYAAGNVYRCLGWFASLYYMGHIEMIAVIVIGTVFFPRKEKKAVEDKKKA</sequence>
<dbReference type="EMBL" id="CP031051">
    <property type="protein sequence ID" value="QDZ25589.1"/>
    <property type="molecule type" value="Genomic_DNA"/>
</dbReference>
<dbReference type="GO" id="GO:0030258">
    <property type="term" value="P:lipid modification"/>
    <property type="evidence" value="ECO:0007669"/>
    <property type="project" value="TreeGrafter"/>
</dbReference>
<feature type="transmembrane region" description="Helical" evidence="7">
    <location>
        <begin position="367"/>
        <end position="385"/>
    </location>
</feature>
<organism evidence="8 9">
    <name type="scientific">Chloropicon primus</name>
    <dbReference type="NCBI Taxonomy" id="1764295"/>
    <lineage>
        <taxon>Eukaryota</taxon>
        <taxon>Viridiplantae</taxon>
        <taxon>Chlorophyta</taxon>
        <taxon>Chloropicophyceae</taxon>
        <taxon>Chloropicales</taxon>
        <taxon>Chloropicaceae</taxon>
        <taxon>Chloropicon</taxon>
    </lineage>
</organism>
<dbReference type="STRING" id="1764295.A0A5B8MYC3"/>
<dbReference type="Proteomes" id="UP000316726">
    <property type="component" value="Chromosome 18"/>
</dbReference>
<evidence type="ECO:0000313" key="8">
    <source>
        <dbReference type="EMBL" id="QDZ25589.1"/>
    </source>
</evidence>
<keyword evidence="4 7" id="KW-1133">Transmembrane helix</keyword>
<proteinExistence type="predicted"/>
<dbReference type="GO" id="GO:0005783">
    <property type="term" value="C:endoplasmic reticulum"/>
    <property type="evidence" value="ECO:0007669"/>
    <property type="project" value="TreeGrafter"/>
</dbReference>
<keyword evidence="9" id="KW-1185">Reference proteome</keyword>
<dbReference type="Pfam" id="PF03062">
    <property type="entry name" value="MBOAT"/>
    <property type="match status" value="1"/>
</dbReference>
<evidence type="ECO:0000256" key="1">
    <source>
        <dbReference type="ARBA" id="ARBA00004141"/>
    </source>
</evidence>
<keyword evidence="6 8" id="KW-0012">Acyltransferase</keyword>
<reference evidence="8 9" key="1">
    <citation type="submission" date="2018-07" db="EMBL/GenBank/DDBJ databases">
        <title>The complete nuclear genome of the prasinophyte Chloropicon primus (CCMP1205).</title>
        <authorList>
            <person name="Pombert J.-F."/>
            <person name="Otis C."/>
            <person name="Turmel M."/>
            <person name="Lemieux C."/>
        </authorList>
    </citation>
    <scope>NUCLEOTIDE SEQUENCE [LARGE SCALE GENOMIC DNA]</scope>
    <source>
        <strain evidence="8 9">CCMP1205</strain>
    </source>
</reference>
<evidence type="ECO:0000313" key="9">
    <source>
        <dbReference type="Proteomes" id="UP000316726"/>
    </source>
</evidence>
<feature type="transmembrane region" description="Helical" evidence="7">
    <location>
        <begin position="406"/>
        <end position="422"/>
    </location>
</feature>
<evidence type="ECO:0000256" key="3">
    <source>
        <dbReference type="ARBA" id="ARBA00022692"/>
    </source>
</evidence>
<dbReference type="GO" id="GO:0008654">
    <property type="term" value="P:phospholipid biosynthetic process"/>
    <property type="evidence" value="ECO:0007669"/>
    <property type="project" value="TreeGrafter"/>
</dbReference>
<feature type="transmembrane region" description="Helical" evidence="7">
    <location>
        <begin position="272"/>
        <end position="293"/>
    </location>
</feature>
<dbReference type="PANTHER" id="PTHR13906">
    <property type="entry name" value="PORCUPINE"/>
    <property type="match status" value="1"/>
</dbReference>
<dbReference type="OrthoDB" id="286734at2759"/>
<evidence type="ECO:0000256" key="4">
    <source>
        <dbReference type="ARBA" id="ARBA00022989"/>
    </source>
</evidence>
<dbReference type="GO" id="GO:0016020">
    <property type="term" value="C:membrane"/>
    <property type="evidence" value="ECO:0007669"/>
    <property type="project" value="UniProtKB-SubCell"/>
</dbReference>
<keyword evidence="3 7" id="KW-0812">Transmembrane</keyword>
<dbReference type="GO" id="GO:0019432">
    <property type="term" value="P:triglyceride biosynthetic process"/>
    <property type="evidence" value="ECO:0007669"/>
    <property type="project" value="TreeGrafter"/>
</dbReference>